<dbReference type="EMBL" id="JXYS01000023">
    <property type="protein sequence ID" value="KJF18213.1"/>
    <property type="molecule type" value="Genomic_DNA"/>
</dbReference>
<dbReference type="InterPro" id="IPR003735">
    <property type="entry name" value="Metal_Tscrpt_repr"/>
</dbReference>
<dbReference type="GO" id="GO:0003677">
    <property type="term" value="F:DNA binding"/>
    <property type="evidence" value="ECO:0007669"/>
    <property type="project" value="InterPro"/>
</dbReference>
<dbReference type="Proteomes" id="UP000032360">
    <property type="component" value="Unassembled WGS sequence"/>
</dbReference>
<dbReference type="PANTHER" id="PTHR33677">
    <property type="entry name" value="TRANSCRIPTIONAL REPRESSOR FRMR-RELATED"/>
    <property type="match status" value="1"/>
</dbReference>
<dbReference type="GO" id="GO:0045892">
    <property type="term" value="P:negative regulation of DNA-templated transcription"/>
    <property type="evidence" value="ECO:0007669"/>
    <property type="project" value="UniProtKB-ARBA"/>
</dbReference>
<evidence type="ECO:0000256" key="2">
    <source>
        <dbReference type="ARBA" id="ARBA00023008"/>
    </source>
</evidence>
<dbReference type="CDD" id="cd10148">
    <property type="entry name" value="CsoR-like_DUF156"/>
    <property type="match status" value="1"/>
</dbReference>
<dbReference type="InterPro" id="IPR038390">
    <property type="entry name" value="Metal_Tscrpt_repr_sf"/>
</dbReference>
<evidence type="ECO:0000256" key="1">
    <source>
        <dbReference type="ARBA" id="ARBA00005428"/>
    </source>
</evidence>
<organism evidence="3 4">
    <name type="scientific">Acidithrix ferrooxidans</name>
    <dbReference type="NCBI Taxonomy" id="1280514"/>
    <lineage>
        <taxon>Bacteria</taxon>
        <taxon>Bacillati</taxon>
        <taxon>Actinomycetota</taxon>
        <taxon>Acidimicrobiia</taxon>
        <taxon>Acidimicrobiales</taxon>
        <taxon>Acidimicrobiaceae</taxon>
        <taxon>Acidithrix</taxon>
    </lineage>
</organism>
<reference evidence="3 4" key="1">
    <citation type="submission" date="2015-01" db="EMBL/GenBank/DDBJ databases">
        <title>Draft genome of the acidophilic iron oxidizer Acidithrix ferrooxidans strain Py-F3.</title>
        <authorList>
            <person name="Poehlein A."/>
            <person name="Eisen S."/>
            <person name="Schloemann M."/>
            <person name="Johnson B.D."/>
            <person name="Daniel R."/>
            <person name="Muehling M."/>
        </authorList>
    </citation>
    <scope>NUCLEOTIDE SEQUENCE [LARGE SCALE GENOMIC DNA]</scope>
    <source>
        <strain evidence="3 4">Py-F3</strain>
    </source>
</reference>
<dbReference type="PANTHER" id="PTHR33677:SF5">
    <property type="entry name" value="TRANSCRIPTIONAL REPRESSOR FRMR"/>
    <property type="match status" value="1"/>
</dbReference>
<dbReference type="RefSeq" id="WP_235347605.1">
    <property type="nucleotide sequence ID" value="NZ_JXYS01000023.1"/>
</dbReference>
<dbReference type="AlphaFoldDB" id="A0A0D8HJT2"/>
<dbReference type="GO" id="GO:0046872">
    <property type="term" value="F:metal ion binding"/>
    <property type="evidence" value="ECO:0007669"/>
    <property type="project" value="InterPro"/>
</dbReference>
<comment type="caution">
    <text evidence="3">The sequence shown here is derived from an EMBL/GenBank/DDBJ whole genome shotgun (WGS) entry which is preliminary data.</text>
</comment>
<keyword evidence="2" id="KW-0186">Copper</keyword>
<proteinExistence type="inferred from homology"/>
<protein>
    <submittedName>
        <fullName evidence="3">Copper-sensing transcriptional repressor CsoR</fullName>
    </submittedName>
</protein>
<comment type="similarity">
    <text evidence="1">Belongs to the CsoR family.</text>
</comment>
<dbReference type="Pfam" id="PF02583">
    <property type="entry name" value="Trns_repr_metal"/>
    <property type="match status" value="1"/>
</dbReference>
<sequence>MIEIPDETIENLQVRLRRISGQILGIEKMLSDGRDCSDVVNQIAAARKALDQVGFKLVAAGLRSCLSDPVKAQESGYDITQLEKMFGRLA</sequence>
<dbReference type="STRING" id="1280514.AXFE_09590"/>
<accession>A0A0D8HJT2</accession>
<name>A0A0D8HJT2_9ACTN</name>
<keyword evidence="4" id="KW-1185">Reference proteome</keyword>
<dbReference type="Gene3D" id="1.20.58.1000">
    <property type="entry name" value="Metal-sensitive repressor, helix protomer"/>
    <property type="match status" value="1"/>
</dbReference>
<evidence type="ECO:0000313" key="3">
    <source>
        <dbReference type="EMBL" id="KJF18213.1"/>
    </source>
</evidence>
<evidence type="ECO:0000313" key="4">
    <source>
        <dbReference type="Proteomes" id="UP000032360"/>
    </source>
</evidence>
<gene>
    <name evidence="3" type="primary">csoR2</name>
    <name evidence="3" type="ORF">AXFE_09590</name>
</gene>